<gene>
    <name evidence="2" type="ORF">AWB77_01446</name>
</gene>
<accession>A0A158A737</accession>
<feature type="region of interest" description="Disordered" evidence="1">
    <location>
        <begin position="1"/>
        <end position="24"/>
    </location>
</feature>
<sequence>MFAARLSASPQSSQFCGPPRHRQTQRIAGGFRDLGDAESVHRAVAAHPQISEWLLPVARS</sequence>
<reference evidence="2" key="1">
    <citation type="submission" date="2016-01" db="EMBL/GenBank/DDBJ databases">
        <authorList>
            <person name="Peeters C."/>
        </authorList>
    </citation>
    <scope>NUCLEOTIDE SEQUENCE</scope>
    <source>
        <strain evidence="2">LMG 29320</strain>
    </source>
</reference>
<proteinExistence type="predicted"/>
<evidence type="ECO:0000256" key="1">
    <source>
        <dbReference type="SAM" id="MobiDB-lite"/>
    </source>
</evidence>
<evidence type="ECO:0000313" key="2">
    <source>
        <dbReference type="EMBL" id="SAK53583.1"/>
    </source>
</evidence>
<dbReference type="EMBL" id="FCNX02000003">
    <property type="protein sequence ID" value="SAK53583.1"/>
    <property type="molecule type" value="Genomic_DNA"/>
</dbReference>
<protein>
    <submittedName>
        <fullName evidence="2">Uncharacterized protein</fullName>
    </submittedName>
</protein>
<name>A0A158A737_9BURK</name>
<dbReference type="AlphaFoldDB" id="A0A158A737"/>
<organism evidence="2 3">
    <name type="scientific">Caballeronia fortuita</name>
    <dbReference type="NCBI Taxonomy" id="1777138"/>
    <lineage>
        <taxon>Bacteria</taxon>
        <taxon>Pseudomonadati</taxon>
        <taxon>Pseudomonadota</taxon>
        <taxon>Betaproteobacteria</taxon>
        <taxon>Burkholderiales</taxon>
        <taxon>Burkholderiaceae</taxon>
        <taxon>Caballeronia</taxon>
    </lineage>
</organism>
<evidence type="ECO:0000313" key="3">
    <source>
        <dbReference type="Proteomes" id="UP000054903"/>
    </source>
</evidence>
<keyword evidence="3" id="KW-1185">Reference proteome</keyword>
<dbReference type="Proteomes" id="UP000054903">
    <property type="component" value="Unassembled WGS sequence"/>
</dbReference>
<comment type="caution">
    <text evidence="2">The sequence shown here is derived from an EMBL/GenBank/DDBJ whole genome shotgun (WGS) entry which is preliminary data.</text>
</comment>